<sequence>MNNTIARLLSTVLVPVSLVAGAVGCHHEAKSRDAVVAMAPAVDRDAPIVPKNHREIAFYSARVQGEAQTKVFVRGPSGEAPRVVYVDIAPGELISVSDDGSQGLYRRFLAPGLTEEVEIDFRPNAS</sequence>
<dbReference type="PROSITE" id="PS51257">
    <property type="entry name" value="PROKAR_LIPOPROTEIN"/>
    <property type="match status" value="1"/>
</dbReference>
<protein>
    <submittedName>
        <fullName evidence="2">Uncharacterized protein</fullName>
    </submittedName>
</protein>
<keyword evidence="3" id="KW-1185">Reference proteome</keyword>
<keyword evidence="1" id="KW-0732">Signal</keyword>
<proteinExistence type="predicted"/>
<organism evidence="2 3">
    <name type="scientific">Pendulispora rubella</name>
    <dbReference type="NCBI Taxonomy" id="2741070"/>
    <lineage>
        <taxon>Bacteria</taxon>
        <taxon>Pseudomonadati</taxon>
        <taxon>Myxococcota</taxon>
        <taxon>Myxococcia</taxon>
        <taxon>Myxococcales</taxon>
        <taxon>Sorangiineae</taxon>
        <taxon>Pendulisporaceae</taxon>
        <taxon>Pendulispora</taxon>
    </lineage>
</organism>
<evidence type="ECO:0000313" key="2">
    <source>
        <dbReference type="EMBL" id="WXB05044.1"/>
    </source>
</evidence>
<evidence type="ECO:0000313" key="3">
    <source>
        <dbReference type="Proteomes" id="UP001374803"/>
    </source>
</evidence>
<name>A0ABZ2L286_9BACT</name>
<feature type="signal peptide" evidence="1">
    <location>
        <begin position="1"/>
        <end position="22"/>
    </location>
</feature>
<gene>
    <name evidence="2" type="ORF">LVJ94_50145</name>
</gene>
<evidence type="ECO:0000256" key="1">
    <source>
        <dbReference type="SAM" id="SignalP"/>
    </source>
</evidence>
<feature type="chain" id="PRO_5046528208" evidence="1">
    <location>
        <begin position="23"/>
        <end position="126"/>
    </location>
</feature>
<dbReference type="RefSeq" id="WP_394834687.1">
    <property type="nucleotide sequence ID" value="NZ_CP089929.1"/>
</dbReference>
<dbReference type="EMBL" id="CP089983">
    <property type="protein sequence ID" value="WXB05044.1"/>
    <property type="molecule type" value="Genomic_DNA"/>
</dbReference>
<dbReference type="Proteomes" id="UP001374803">
    <property type="component" value="Chromosome"/>
</dbReference>
<accession>A0ABZ2L286</accession>
<reference evidence="2" key="1">
    <citation type="submission" date="2021-12" db="EMBL/GenBank/DDBJ databases">
        <title>Discovery of the Pendulisporaceae a myxobacterial family with distinct sporulation behavior and unique specialized metabolism.</title>
        <authorList>
            <person name="Garcia R."/>
            <person name="Popoff A."/>
            <person name="Bader C.D."/>
            <person name="Loehr J."/>
            <person name="Walesch S."/>
            <person name="Walt C."/>
            <person name="Boldt J."/>
            <person name="Bunk B."/>
            <person name="Haeckl F.J.F.P.J."/>
            <person name="Gunesch A.P."/>
            <person name="Birkelbach J."/>
            <person name="Nuebel U."/>
            <person name="Pietschmann T."/>
            <person name="Bach T."/>
            <person name="Mueller R."/>
        </authorList>
    </citation>
    <scope>NUCLEOTIDE SEQUENCE</scope>
    <source>
        <strain evidence="2">MSr11367</strain>
    </source>
</reference>